<organism evidence="2 3">
    <name type="scientific">Orchesella cincta</name>
    <name type="common">Springtail</name>
    <name type="synonym">Podura cincta</name>
    <dbReference type="NCBI Taxonomy" id="48709"/>
    <lineage>
        <taxon>Eukaryota</taxon>
        <taxon>Metazoa</taxon>
        <taxon>Ecdysozoa</taxon>
        <taxon>Arthropoda</taxon>
        <taxon>Hexapoda</taxon>
        <taxon>Collembola</taxon>
        <taxon>Entomobryomorpha</taxon>
        <taxon>Entomobryoidea</taxon>
        <taxon>Orchesellidae</taxon>
        <taxon>Orchesellinae</taxon>
        <taxon>Orchesella</taxon>
    </lineage>
</organism>
<proteinExistence type="predicted"/>
<feature type="coiled-coil region" evidence="1">
    <location>
        <begin position="316"/>
        <end position="343"/>
    </location>
</feature>
<accession>A0A1D2N468</accession>
<evidence type="ECO:0000313" key="2">
    <source>
        <dbReference type="EMBL" id="ODN00077.1"/>
    </source>
</evidence>
<comment type="caution">
    <text evidence="2">The sequence shown here is derived from an EMBL/GenBank/DDBJ whole genome shotgun (WGS) entry which is preliminary data.</text>
</comment>
<gene>
    <name evidence="2" type="ORF">Ocin01_06586</name>
</gene>
<dbReference type="InterPro" id="IPR032675">
    <property type="entry name" value="LRR_dom_sf"/>
</dbReference>
<dbReference type="Gene3D" id="3.80.10.10">
    <property type="entry name" value="Ribonuclease Inhibitor"/>
    <property type="match status" value="1"/>
</dbReference>
<dbReference type="SUPFAM" id="SSF52047">
    <property type="entry name" value="RNI-like"/>
    <property type="match status" value="1"/>
</dbReference>
<dbReference type="SUPFAM" id="SSF81383">
    <property type="entry name" value="F-box domain"/>
    <property type="match status" value="1"/>
</dbReference>
<dbReference type="InterPro" id="IPR036047">
    <property type="entry name" value="F-box-like_dom_sf"/>
</dbReference>
<evidence type="ECO:0000313" key="3">
    <source>
        <dbReference type="Proteomes" id="UP000094527"/>
    </source>
</evidence>
<name>A0A1D2N468_ORCCI</name>
<dbReference type="Proteomes" id="UP000094527">
    <property type="component" value="Unassembled WGS sequence"/>
</dbReference>
<reference evidence="2 3" key="1">
    <citation type="journal article" date="2016" name="Genome Biol. Evol.">
        <title>Gene Family Evolution Reflects Adaptation to Soil Environmental Stressors in the Genome of the Collembolan Orchesella cincta.</title>
        <authorList>
            <person name="Faddeeva-Vakhrusheva A."/>
            <person name="Derks M.F."/>
            <person name="Anvar S.Y."/>
            <person name="Agamennone V."/>
            <person name="Suring W."/>
            <person name="Smit S."/>
            <person name="van Straalen N.M."/>
            <person name="Roelofs D."/>
        </authorList>
    </citation>
    <scope>NUCLEOTIDE SEQUENCE [LARGE SCALE GENOMIC DNA]</scope>
    <source>
        <tissue evidence="2">Mixed pool</tissue>
    </source>
</reference>
<dbReference type="OrthoDB" id="8283431at2759"/>
<dbReference type="EMBL" id="LJIJ01000234">
    <property type="protein sequence ID" value="ODN00077.1"/>
    <property type="molecule type" value="Genomic_DNA"/>
</dbReference>
<protein>
    <submittedName>
        <fullName evidence="2">Uncharacterized protein</fullName>
    </submittedName>
</protein>
<sequence>MYRFKMTDEEFSGMDLEDFSEEDELQEESMISLKRQLIASEEIIRNLRLSNASQEQTIHNLVSAIEKLRSLHLEERRVLEGIKIPNVLSSFRISDSSNSKVVQPAIDYSQHPLLNHIIVSNIMQRLPLNDVIKCRLVCQSWWGKANEELRKRKLIGINYRNIENLSKFAKLLETSGDIPFAKFRFGLFVVNTHRVAVEDFFSVCGPVITHIALCFANQFCEISLEELRDLFLLRVPNLEKLDVERLPLKLTKELSLFPPGTKVPQLRKLKHLKIWDNMASDNRMDSTYSVGLIHDLISMAPNLSKLSVYTECQHLVAAALKSLEEKRIELRELRLESISEENLLYLTRLRFPLKMLRIEYFDTLTAPESVKSLLTTLSFTLEELHFSDYRVMNHAENLVVAFPRMARLRVLKFRRPWNDRRLLFYPLSFKEQLPCLKKISFQHEQGSPPYCIHSYNDFVNPETTGPAETVEELEITHELDSVIMFRKLPESFPKLKILKSTDSSNEIIRAIWEFLPNLQELYLTLSISNRNIDSVITGIPVEVYRQICKENLYSRVDGNVLEIIRTDPSICNLKKLSKLVIEGHQINRVTDFACSFALIFLKALTSLTITDADITEDCRDLMKIHLNLVHLEILP</sequence>
<dbReference type="AlphaFoldDB" id="A0A1D2N468"/>
<keyword evidence="3" id="KW-1185">Reference proteome</keyword>
<keyword evidence="1" id="KW-0175">Coiled coil</keyword>
<evidence type="ECO:0000256" key="1">
    <source>
        <dbReference type="SAM" id="Coils"/>
    </source>
</evidence>